<dbReference type="AlphaFoldDB" id="A0A6I6NCE0"/>
<dbReference type="SUPFAM" id="SSF47336">
    <property type="entry name" value="ACP-like"/>
    <property type="match status" value="1"/>
</dbReference>
<dbReference type="PROSITE" id="PS50075">
    <property type="entry name" value="CARRIER"/>
    <property type="match status" value="1"/>
</dbReference>
<dbReference type="Pfam" id="PF00550">
    <property type="entry name" value="PP-binding"/>
    <property type="match status" value="1"/>
</dbReference>
<dbReference type="InterPro" id="IPR010071">
    <property type="entry name" value="AA_adenyl_dom"/>
</dbReference>
<dbReference type="GO" id="GO:0005737">
    <property type="term" value="C:cytoplasm"/>
    <property type="evidence" value="ECO:0007669"/>
    <property type="project" value="TreeGrafter"/>
</dbReference>
<dbReference type="InterPro" id="IPR020845">
    <property type="entry name" value="AMP-binding_CS"/>
</dbReference>
<evidence type="ECO:0000256" key="1">
    <source>
        <dbReference type="ARBA" id="ARBA00022450"/>
    </source>
</evidence>
<dbReference type="Pfam" id="PF13193">
    <property type="entry name" value="AMP-binding_C"/>
    <property type="match status" value="1"/>
</dbReference>
<evidence type="ECO:0000313" key="5">
    <source>
        <dbReference type="Proteomes" id="UP000436138"/>
    </source>
</evidence>
<gene>
    <name evidence="4" type="ORF">GQF42_27945</name>
</gene>
<accession>A0A6I6NCE0</accession>
<dbReference type="EMBL" id="CP047020">
    <property type="protein sequence ID" value="QHA06605.1"/>
    <property type="molecule type" value="Genomic_DNA"/>
</dbReference>
<dbReference type="InterPro" id="IPR042099">
    <property type="entry name" value="ANL_N_sf"/>
</dbReference>
<proteinExistence type="predicted"/>
<dbReference type="SUPFAM" id="SSF56801">
    <property type="entry name" value="Acetyl-CoA synthetase-like"/>
    <property type="match status" value="1"/>
</dbReference>
<dbReference type="InterPro" id="IPR036736">
    <property type="entry name" value="ACP-like_sf"/>
</dbReference>
<dbReference type="InterPro" id="IPR020806">
    <property type="entry name" value="PKS_PP-bd"/>
</dbReference>
<dbReference type="GO" id="GO:0043041">
    <property type="term" value="P:amino acid activation for nonribosomal peptide biosynthetic process"/>
    <property type="evidence" value="ECO:0007669"/>
    <property type="project" value="TreeGrafter"/>
</dbReference>
<sequence length="816" mass="87557">MTITGAPQRLIPRWVPPGGVPEGASERAELTRQVPVRLAARTRLLARRSAAGWEAALVAAHTVVLSALSGESALVTGYLPPASALECAPQPRALTLQDATWRELLATSERAAGTPADGAFETVLDLGHLDGPPARPAPDTVLTTSLRYGPDGPALLLSYRTDVLDAEAADRIAGYYLTALEQMAATPDAPSRGRVLLSEAEYHHQIHELSGPAREIPDRRFHELFEEQVALRPAETAAVQGGVSLTYAELNARANRVAHALLGRGLAAESVVAVVTERNLDWLAAVIGVLKAGTAYLPIEPQAPVDRMARTLERSGCALVLTESAALTEGGGPGHLEQAAPAGLELLTVADAYTEGHAESNPAVPVAADQLAYLYFTSGSTGEPKGAMCEHAGFVNHLYAKIDDQGIGAGQVVAQTAPQSFDISLWQLVAALVVGGRTLIIEQESILDVDRYLDVVEQGEVAILQAVPSYLEVVLARLEARPRELPALRCVSVTGEALKKELTVRWFARFPHIALMNAYGLTETSDDTNHEVMTSVPVWDSVPLGPAVGNVSVYVVDEELRPVPLGAPGEIVFSGVCVGRGYVNDPERTAQAFGEDPHRPGQRLYRSGDFGRWLPGGSLEYLGRRDAQVKIRGFRIEIGEIENQLLRLPGVRDGAVVVVESPDEGRHLVGFQTGSAEPAEALRERLVRALPAYMVPRRLERLTTLPLTPNGKTDKRALVALAAELATRHGEKRYEEPSTGAERRLAAAWEEVLRLPAGRIGRTDNFFDQGGTSLSAVQLVVRMERAFTLRDVHRNPRLADLAGLLAPAAEGPGPVK</sequence>
<feature type="domain" description="Carrier" evidence="3">
    <location>
        <begin position="736"/>
        <end position="816"/>
    </location>
</feature>
<dbReference type="GO" id="GO:0044550">
    <property type="term" value="P:secondary metabolite biosynthetic process"/>
    <property type="evidence" value="ECO:0007669"/>
    <property type="project" value="TreeGrafter"/>
</dbReference>
<dbReference type="GO" id="GO:0017000">
    <property type="term" value="P:antibiotic biosynthetic process"/>
    <property type="evidence" value="ECO:0007669"/>
    <property type="project" value="UniProtKB-ARBA"/>
</dbReference>
<dbReference type="Gene3D" id="3.40.50.12780">
    <property type="entry name" value="N-terminal domain of ligase-like"/>
    <property type="match status" value="1"/>
</dbReference>
<dbReference type="CDD" id="cd05930">
    <property type="entry name" value="A_NRPS"/>
    <property type="match status" value="1"/>
</dbReference>
<dbReference type="Gene3D" id="1.10.1200.10">
    <property type="entry name" value="ACP-like"/>
    <property type="match status" value="1"/>
</dbReference>
<dbReference type="InterPro" id="IPR025110">
    <property type="entry name" value="AMP-bd_C"/>
</dbReference>
<reference evidence="4 5" key="1">
    <citation type="submission" date="2019-12" db="EMBL/GenBank/DDBJ databases">
        <title>Streptomyces sp. strain T44 isolated from rhizosphere soil of Broussonetia papyrifera.</title>
        <authorList>
            <person name="Mo P."/>
        </authorList>
    </citation>
    <scope>NUCLEOTIDE SEQUENCE [LARGE SCALE GENOMIC DNA]</scope>
    <source>
        <strain evidence="4 5">T44</strain>
    </source>
</reference>
<evidence type="ECO:0000256" key="2">
    <source>
        <dbReference type="ARBA" id="ARBA00022553"/>
    </source>
</evidence>
<dbReference type="RefSeq" id="WP_158924336.1">
    <property type="nucleotide sequence ID" value="NZ_CP047020.1"/>
</dbReference>
<dbReference type="PANTHER" id="PTHR45527:SF1">
    <property type="entry name" value="FATTY ACID SYNTHASE"/>
    <property type="match status" value="1"/>
</dbReference>
<dbReference type="KEGG" id="sbro:GQF42_27945"/>
<dbReference type="InterPro" id="IPR000873">
    <property type="entry name" value="AMP-dep_synth/lig_dom"/>
</dbReference>
<protein>
    <submittedName>
        <fullName evidence="4">Amino acid adenylation domain-containing protein</fullName>
    </submittedName>
</protein>
<dbReference type="Pfam" id="PF00501">
    <property type="entry name" value="AMP-binding"/>
    <property type="match status" value="1"/>
</dbReference>
<evidence type="ECO:0000313" key="4">
    <source>
        <dbReference type="EMBL" id="QHA06605.1"/>
    </source>
</evidence>
<dbReference type="FunFam" id="3.40.50.980:FF:000001">
    <property type="entry name" value="Non-ribosomal peptide synthetase"/>
    <property type="match status" value="1"/>
</dbReference>
<keyword evidence="1" id="KW-0596">Phosphopantetheine</keyword>
<dbReference type="PANTHER" id="PTHR45527">
    <property type="entry name" value="NONRIBOSOMAL PEPTIDE SYNTHETASE"/>
    <property type="match status" value="1"/>
</dbReference>
<dbReference type="NCBIfam" id="TIGR01733">
    <property type="entry name" value="AA-adenyl-dom"/>
    <property type="match status" value="1"/>
</dbReference>
<keyword evidence="2" id="KW-0597">Phosphoprotein</keyword>
<evidence type="ECO:0000259" key="3">
    <source>
        <dbReference type="PROSITE" id="PS50075"/>
    </source>
</evidence>
<dbReference type="SMART" id="SM00823">
    <property type="entry name" value="PKS_PP"/>
    <property type="match status" value="1"/>
</dbReference>
<organism evidence="4 5">
    <name type="scientific">Streptomyces broussonetiae</name>
    <dbReference type="NCBI Taxonomy" id="2686304"/>
    <lineage>
        <taxon>Bacteria</taxon>
        <taxon>Bacillati</taxon>
        <taxon>Actinomycetota</taxon>
        <taxon>Actinomycetes</taxon>
        <taxon>Kitasatosporales</taxon>
        <taxon>Streptomycetaceae</taxon>
        <taxon>Streptomyces</taxon>
    </lineage>
</organism>
<name>A0A6I6NCE0_9ACTN</name>
<dbReference type="PROSITE" id="PS00455">
    <property type="entry name" value="AMP_BINDING"/>
    <property type="match status" value="1"/>
</dbReference>
<dbReference type="InterPro" id="IPR045851">
    <property type="entry name" value="AMP-bd_C_sf"/>
</dbReference>
<dbReference type="Proteomes" id="UP000436138">
    <property type="component" value="Chromosome"/>
</dbReference>
<dbReference type="GO" id="GO:0031177">
    <property type="term" value="F:phosphopantetheine binding"/>
    <property type="evidence" value="ECO:0007669"/>
    <property type="project" value="InterPro"/>
</dbReference>
<dbReference type="InterPro" id="IPR009081">
    <property type="entry name" value="PP-bd_ACP"/>
</dbReference>
<dbReference type="Gene3D" id="3.30.559.30">
    <property type="entry name" value="Nonribosomal peptide synthetase, condensation domain"/>
    <property type="match status" value="1"/>
</dbReference>
<dbReference type="SUPFAM" id="SSF52777">
    <property type="entry name" value="CoA-dependent acyltransferases"/>
    <property type="match status" value="1"/>
</dbReference>
<keyword evidence="5" id="KW-1185">Reference proteome</keyword>
<dbReference type="Gene3D" id="3.30.300.30">
    <property type="match status" value="1"/>
</dbReference>